<comment type="caution">
    <text evidence="2">The sequence shown here is derived from an EMBL/GenBank/DDBJ whole genome shotgun (WGS) entry which is preliminary data.</text>
</comment>
<dbReference type="GO" id="GO:0005737">
    <property type="term" value="C:cytoplasm"/>
    <property type="evidence" value="ECO:0007669"/>
    <property type="project" value="TreeGrafter"/>
</dbReference>
<dbReference type="GO" id="GO:0016779">
    <property type="term" value="F:nucleotidyltransferase activity"/>
    <property type="evidence" value="ECO:0007669"/>
    <property type="project" value="UniProtKB-KW"/>
</dbReference>
<reference evidence="2 3" key="1">
    <citation type="submission" date="2019-03" db="EMBL/GenBank/DDBJ databases">
        <title>Draft genome sequences of novel Actinobacteria.</title>
        <authorList>
            <person name="Sahin N."/>
            <person name="Ay H."/>
            <person name="Saygin H."/>
        </authorList>
    </citation>
    <scope>NUCLEOTIDE SEQUENCE [LARGE SCALE GENOMIC DNA]</scope>
    <source>
        <strain evidence="2 3">6K102</strain>
    </source>
</reference>
<dbReference type="PANTHER" id="PTHR10953">
    <property type="entry name" value="UBIQUITIN-ACTIVATING ENZYME E1"/>
    <property type="match status" value="1"/>
</dbReference>
<name>A0A4R5FG01_9ACTN</name>
<dbReference type="Pfam" id="PF00899">
    <property type="entry name" value="ThiF"/>
    <property type="match status" value="1"/>
</dbReference>
<dbReference type="Gene3D" id="3.40.50.720">
    <property type="entry name" value="NAD(P)-binding Rossmann-like Domain"/>
    <property type="match status" value="1"/>
</dbReference>
<dbReference type="GO" id="GO:0008641">
    <property type="term" value="F:ubiquitin-like modifier activating enzyme activity"/>
    <property type="evidence" value="ECO:0007669"/>
    <property type="project" value="InterPro"/>
</dbReference>
<dbReference type="AlphaFoldDB" id="A0A4R5FG01"/>
<sequence length="359" mass="38826">MRVVLKDCVWEPQGQDLYVLTDPREVVTLADPEGRVAALFAAMQGDPATVAELRERLAADGVELGEDEVREAVSALDALGLIEEDGDGSLGDPDLDARHFSNLAFFGTYARLGRPRAAFVNAVRRAHVLVLGVGGGGSSIVQCLAGLGIGRMTLVDRDDVESRNFARQFLYHHADIGRSKVTCAEEWVRAYDPRIAVRAVDRWISGPDDLTDLVEGVDVIVGGLDGHPEAHLWTNAAAVRAKIPLVVGGMTRSQIMYYSVDPGRSPCVQCDWRDRPAADEPTAGGFVERSRARISEQNLLIAPVAAQIGSLVAYEALRYLTGFEEPQAAGAFVKLDLRAGLTPVRQPFNADPDCPVCPR</sequence>
<dbReference type="InterPro" id="IPR045886">
    <property type="entry name" value="ThiF/MoeB/HesA"/>
</dbReference>
<evidence type="ECO:0000259" key="1">
    <source>
        <dbReference type="Pfam" id="PF00899"/>
    </source>
</evidence>
<dbReference type="EMBL" id="SMLD01000049">
    <property type="protein sequence ID" value="TDE49934.1"/>
    <property type="molecule type" value="Genomic_DNA"/>
</dbReference>
<organism evidence="2 3">
    <name type="scientific">Nonomuraea mesophila</name>
    <dbReference type="NCBI Taxonomy" id="2530382"/>
    <lineage>
        <taxon>Bacteria</taxon>
        <taxon>Bacillati</taxon>
        <taxon>Actinomycetota</taxon>
        <taxon>Actinomycetes</taxon>
        <taxon>Streptosporangiales</taxon>
        <taxon>Streptosporangiaceae</taxon>
        <taxon>Nonomuraea</taxon>
    </lineage>
</organism>
<evidence type="ECO:0000313" key="2">
    <source>
        <dbReference type="EMBL" id="TDE49934.1"/>
    </source>
</evidence>
<accession>A0A4R5FG01</accession>
<dbReference type="PANTHER" id="PTHR10953:SF102">
    <property type="entry name" value="ADENYLYLTRANSFERASE AND SULFURTRANSFERASE MOCS3"/>
    <property type="match status" value="1"/>
</dbReference>
<dbReference type="InterPro" id="IPR035985">
    <property type="entry name" value="Ubiquitin-activating_enz"/>
</dbReference>
<proteinExistence type="predicted"/>
<dbReference type="Proteomes" id="UP000295136">
    <property type="component" value="Unassembled WGS sequence"/>
</dbReference>
<evidence type="ECO:0000313" key="3">
    <source>
        <dbReference type="Proteomes" id="UP000295136"/>
    </source>
</evidence>
<protein>
    <submittedName>
        <fullName evidence="2">ThiF family adenylyltransferase</fullName>
    </submittedName>
</protein>
<gene>
    <name evidence="2" type="ORF">E1295_20010</name>
</gene>
<keyword evidence="2" id="KW-0548">Nucleotidyltransferase</keyword>
<dbReference type="RefSeq" id="WP_132631851.1">
    <property type="nucleotide sequence ID" value="NZ_SMLD01000049.1"/>
</dbReference>
<dbReference type="SUPFAM" id="SSF69572">
    <property type="entry name" value="Activating enzymes of the ubiquitin-like proteins"/>
    <property type="match status" value="1"/>
</dbReference>
<dbReference type="GO" id="GO:0004792">
    <property type="term" value="F:thiosulfate-cyanide sulfurtransferase activity"/>
    <property type="evidence" value="ECO:0007669"/>
    <property type="project" value="TreeGrafter"/>
</dbReference>
<keyword evidence="2" id="KW-0808">Transferase</keyword>
<keyword evidence="3" id="KW-1185">Reference proteome</keyword>
<dbReference type="InterPro" id="IPR000594">
    <property type="entry name" value="ThiF_NAD_FAD-bd"/>
</dbReference>
<feature type="domain" description="THIF-type NAD/FAD binding fold" evidence="1">
    <location>
        <begin position="119"/>
        <end position="356"/>
    </location>
</feature>